<evidence type="ECO:0000256" key="1">
    <source>
        <dbReference type="ARBA" id="ARBA00023002"/>
    </source>
</evidence>
<protein>
    <submittedName>
        <fullName evidence="3">Aldo/keto reductase</fullName>
    </submittedName>
</protein>
<dbReference type="PANTHER" id="PTHR43364:SF4">
    <property type="entry name" value="NAD(P)-LINKED OXIDOREDUCTASE SUPERFAMILY PROTEIN"/>
    <property type="match status" value="1"/>
</dbReference>
<dbReference type="Gene3D" id="3.20.20.100">
    <property type="entry name" value="NADP-dependent oxidoreductase domain"/>
    <property type="match status" value="1"/>
</dbReference>
<dbReference type="Proteomes" id="UP001200513">
    <property type="component" value="Chromosome"/>
</dbReference>
<feature type="domain" description="NADP-dependent oxidoreductase" evidence="2">
    <location>
        <begin position="15"/>
        <end position="317"/>
    </location>
</feature>
<dbReference type="CDD" id="cd19081">
    <property type="entry name" value="AKR_AKR9C1"/>
    <property type="match status" value="1"/>
</dbReference>
<dbReference type="GO" id="GO:0016491">
    <property type="term" value="F:oxidoreductase activity"/>
    <property type="evidence" value="ECO:0007669"/>
    <property type="project" value="UniProtKB-KW"/>
</dbReference>
<dbReference type="PANTHER" id="PTHR43364">
    <property type="entry name" value="NADH-SPECIFIC METHYLGLYOXAL REDUCTASE-RELATED"/>
    <property type="match status" value="1"/>
</dbReference>
<dbReference type="InterPro" id="IPR050523">
    <property type="entry name" value="AKR_Detox_Biosynth"/>
</dbReference>
<dbReference type="Pfam" id="PF00248">
    <property type="entry name" value="Aldo_ket_red"/>
    <property type="match status" value="1"/>
</dbReference>
<gene>
    <name evidence="3" type="ORF">K9W46_05570</name>
</gene>
<evidence type="ECO:0000313" key="3">
    <source>
        <dbReference type="EMBL" id="UJG44646.1"/>
    </source>
</evidence>
<dbReference type="InterPro" id="IPR036812">
    <property type="entry name" value="NAD(P)_OxRdtase_dom_sf"/>
</dbReference>
<evidence type="ECO:0000259" key="2">
    <source>
        <dbReference type="Pfam" id="PF00248"/>
    </source>
</evidence>
<dbReference type="GO" id="GO:0005829">
    <property type="term" value="C:cytosol"/>
    <property type="evidence" value="ECO:0007669"/>
    <property type="project" value="TreeGrafter"/>
</dbReference>
<reference evidence="3" key="1">
    <citation type="journal article" date="2022" name="Nat. Microbiol.">
        <title>Unique mobile elements and scalable gene flow at the prokaryote-eukaryote boundary revealed by circularized Asgard archaea genomes.</title>
        <authorList>
            <person name="Wu F."/>
            <person name="Speth D.R."/>
            <person name="Philosof A."/>
            <person name="Cremiere A."/>
            <person name="Narayanan A."/>
            <person name="Barco R.A."/>
            <person name="Connon S.A."/>
            <person name="Amend J.P."/>
            <person name="Antoshechkin I.A."/>
            <person name="Orphan V.J."/>
        </authorList>
    </citation>
    <scope>NUCLEOTIDE SEQUENCE</scope>
    <source>
        <strain evidence="3">PR6</strain>
    </source>
</reference>
<dbReference type="EMBL" id="CP084167">
    <property type="protein sequence ID" value="UJG44646.1"/>
    <property type="molecule type" value="Genomic_DNA"/>
</dbReference>
<name>A0A9Y1BTI4_9ARCH</name>
<organism evidence="3">
    <name type="scientific">Candidatus Heimdallarchaeum endolithica</name>
    <dbReference type="NCBI Taxonomy" id="2876572"/>
    <lineage>
        <taxon>Archaea</taxon>
        <taxon>Promethearchaeati</taxon>
        <taxon>Candidatus Heimdallarchaeota</taxon>
        <taxon>Candidatus Heimdallarchaeia (ex Rinke et al. 2021) (nom. nud.)</taxon>
        <taxon>Candidatus Heimdallarchaeales</taxon>
        <taxon>Candidatus Heimdallarchaeaceae</taxon>
        <taxon>Candidatus Heimdallarchaeum</taxon>
    </lineage>
</organism>
<dbReference type="AlphaFoldDB" id="A0A9Y1BTI4"/>
<dbReference type="InterPro" id="IPR023210">
    <property type="entry name" value="NADP_OxRdtase_dom"/>
</dbReference>
<keyword evidence="1" id="KW-0560">Oxidoreductase</keyword>
<sequence length="327" mass="37540">MEYKRLGSTGIKISPLVLGTMQFGWRVEKEESFAIMDKALELGINCFDTADIYSYWADNSYPGKTEKIIGEWLKDRAVREDLILASKVRGAMSKDINDQGLSRRHIWQAINGSLKRLQTEWIDLYQIHSFDNDTKIEETLHALNLLVEKGLVNYIGASNIHPWMLVESFWVSEKNGYVRFETVQPPYSIVRRMLVEHQMYNVIKKYNLGVISYSPLAGGFLSGKYSRNAPLPESPRSESVKKRYFTEHRLKVLDTVEEIAENKEVTVAQVALAWILTKDFITAPIIGVNSVEQLESNLVALEIKFDQDELKKLDEVSDWIPAYEAIR</sequence>
<dbReference type="SUPFAM" id="SSF51430">
    <property type="entry name" value="NAD(P)-linked oxidoreductase"/>
    <property type="match status" value="1"/>
</dbReference>
<proteinExistence type="predicted"/>
<accession>A0A9Y1BTI4</accession>
<dbReference type="FunFam" id="3.20.20.100:FF:000004">
    <property type="entry name" value="Oxidoreductase, aldo/keto reductase"/>
    <property type="match status" value="1"/>
</dbReference>